<proteinExistence type="predicted"/>
<feature type="region of interest" description="Disordered" evidence="1">
    <location>
        <begin position="210"/>
        <end position="231"/>
    </location>
</feature>
<sequence length="231" mass="25635">MKYLATLATAAVLLLSGCATTIHSDVTAFNDWQGDIQDKSYAFEAPQGAYDTLEFRNYQVLVSNELGKLGFTQAAEGQQPKLLVGMKFLTIDHPVRVIESDDPFMGGYWGRGYGRYGWGGYGRWGYSPFYDPWRFGPPLMLTERIRHQYQRELRVTINSTSGRKLYDVTVQNTSGVQATPHVMPALVQSAFTGFPGQSGVPRKIDIKIEPKTDTYEAPPAKVAGEAPAKVN</sequence>
<dbReference type="EMBL" id="JAADJT010000009">
    <property type="protein sequence ID" value="NGZ86448.1"/>
    <property type="molecule type" value="Genomic_DNA"/>
</dbReference>
<reference evidence="4 5" key="1">
    <citation type="submission" date="2020-01" db="EMBL/GenBank/DDBJ databases">
        <authorList>
            <person name="Lee S.D."/>
        </authorList>
    </citation>
    <scope>NUCLEOTIDE SEQUENCE [LARGE SCALE GENOMIC DNA]</scope>
    <source>
        <strain evidence="4 5">SAP-35</strain>
    </source>
</reference>
<dbReference type="RefSeq" id="WP_166106296.1">
    <property type="nucleotide sequence ID" value="NZ_JAADJT010000009.1"/>
</dbReference>
<name>A0ABX0FP99_9BURK</name>
<dbReference type="PROSITE" id="PS51257">
    <property type="entry name" value="PROKAR_LIPOPROTEIN"/>
    <property type="match status" value="1"/>
</dbReference>
<evidence type="ECO:0000256" key="2">
    <source>
        <dbReference type="SAM" id="SignalP"/>
    </source>
</evidence>
<organism evidence="4 5">
    <name type="scientific">Duganella aceris</name>
    <dbReference type="NCBI Taxonomy" id="2703883"/>
    <lineage>
        <taxon>Bacteria</taxon>
        <taxon>Pseudomonadati</taxon>
        <taxon>Pseudomonadota</taxon>
        <taxon>Betaproteobacteria</taxon>
        <taxon>Burkholderiales</taxon>
        <taxon>Oxalobacteraceae</taxon>
        <taxon>Telluria group</taxon>
        <taxon>Duganella</taxon>
    </lineage>
</organism>
<feature type="chain" id="PRO_5045892642" evidence="2">
    <location>
        <begin position="25"/>
        <end position="231"/>
    </location>
</feature>
<evidence type="ECO:0000259" key="3">
    <source>
        <dbReference type="Pfam" id="PF13590"/>
    </source>
</evidence>
<dbReference type="Proteomes" id="UP000666369">
    <property type="component" value="Unassembled WGS sequence"/>
</dbReference>
<reference evidence="5" key="2">
    <citation type="submission" date="2023-07" db="EMBL/GenBank/DDBJ databases">
        <title>Duganella aceri sp. nov., isolated from tree sap.</title>
        <authorList>
            <person name="Kim I.S."/>
        </authorList>
    </citation>
    <scope>NUCLEOTIDE SEQUENCE [LARGE SCALE GENOMIC DNA]</scope>
    <source>
        <strain evidence="5">SAP-35</strain>
    </source>
</reference>
<feature type="signal peptide" evidence="2">
    <location>
        <begin position="1"/>
        <end position="24"/>
    </location>
</feature>
<evidence type="ECO:0000313" key="5">
    <source>
        <dbReference type="Proteomes" id="UP000666369"/>
    </source>
</evidence>
<evidence type="ECO:0000256" key="1">
    <source>
        <dbReference type="SAM" id="MobiDB-lite"/>
    </source>
</evidence>
<dbReference type="Pfam" id="PF13590">
    <property type="entry name" value="DUF4136"/>
    <property type="match status" value="1"/>
</dbReference>
<protein>
    <submittedName>
        <fullName evidence="4">DUF4136 domain-containing protein</fullName>
    </submittedName>
</protein>
<dbReference type="InterPro" id="IPR025411">
    <property type="entry name" value="DUF4136"/>
</dbReference>
<evidence type="ECO:0000313" key="4">
    <source>
        <dbReference type="EMBL" id="NGZ86448.1"/>
    </source>
</evidence>
<dbReference type="Gene3D" id="3.30.160.670">
    <property type="match status" value="1"/>
</dbReference>
<feature type="domain" description="DUF4136" evidence="3">
    <location>
        <begin position="26"/>
        <end position="196"/>
    </location>
</feature>
<accession>A0ABX0FP99</accession>
<keyword evidence="2" id="KW-0732">Signal</keyword>
<comment type="caution">
    <text evidence="4">The sequence shown here is derived from an EMBL/GenBank/DDBJ whole genome shotgun (WGS) entry which is preliminary data.</text>
</comment>
<keyword evidence="5" id="KW-1185">Reference proteome</keyword>
<gene>
    <name evidence="4" type="ORF">GW587_19580</name>
</gene>